<organism evidence="3 4">
    <name type="scientific">Salana multivorans</name>
    <dbReference type="NCBI Taxonomy" id="120377"/>
    <lineage>
        <taxon>Bacteria</taxon>
        <taxon>Bacillati</taxon>
        <taxon>Actinomycetota</taxon>
        <taxon>Actinomycetes</taxon>
        <taxon>Micrococcales</taxon>
        <taxon>Beutenbergiaceae</taxon>
        <taxon>Salana</taxon>
    </lineage>
</organism>
<dbReference type="Pfam" id="PF14065">
    <property type="entry name" value="Pvc16_N"/>
    <property type="match status" value="1"/>
</dbReference>
<evidence type="ECO:0000259" key="2">
    <source>
        <dbReference type="Pfam" id="PF14065"/>
    </source>
</evidence>
<dbReference type="RefSeq" id="WP_170169439.1">
    <property type="nucleotide sequence ID" value="NZ_RKHQ01000001.1"/>
</dbReference>
<evidence type="ECO:0000313" key="4">
    <source>
        <dbReference type="Proteomes" id="UP000275356"/>
    </source>
</evidence>
<comment type="caution">
    <text evidence="3">The sequence shown here is derived from an EMBL/GenBank/DDBJ whole genome shotgun (WGS) entry which is preliminary data.</text>
</comment>
<evidence type="ECO:0000313" key="3">
    <source>
        <dbReference type="EMBL" id="ROR97615.1"/>
    </source>
</evidence>
<reference evidence="3 4" key="1">
    <citation type="submission" date="2018-11" db="EMBL/GenBank/DDBJ databases">
        <title>Sequencing the genomes of 1000 actinobacteria strains.</title>
        <authorList>
            <person name="Klenk H.-P."/>
        </authorList>
    </citation>
    <scope>NUCLEOTIDE SEQUENCE [LARGE SCALE GENOMIC DNA]</scope>
    <source>
        <strain evidence="3 4">DSM 13521</strain>
    </source>
</reference>
<dbReference type="EMBL" id="RKHQ01000001">
    <property type="protein sequence ID" value="ROR97615.1"/>
    <property type="molecule type" value="Genomic_DNA"/>
</dbReference>
<feature type="region of interest" description="Disordered" evidence="1">
    <location>
        <begin position="185"/>
        <end position="306"/>
    </location>
</feature>
<proteinExistence type="predicted"/>
<accession>A0A3N2DCU8</accession>
<gene>
    <name evidence="3" type="ORF">EDD28_2216</name>
</gene>
<keyword evidence="4" id="KW-1185">Reference proteome</keyword>
<dbReference type="Proteomes" id="UP000275356">
    <property type="component" value="Unassembled WGS sequence"/>
</dbReference>
<feature type="compositionally biased region" description="Gly residues" evidence="1">
    <location>
        <begin position="269"/>
        <end position="281"/>
    </location>
</feature>
<name>A0A3N2DCU8_9MICO</name>
<feature type="domain" description="Pvc16 N-terminal" evidence="2">
    <location>
        <begin position="5"/>
        <end position="179"/>
    </location>
</feature>
<dbReference type="AlphaFoldDB" id="A0A3N2DCU8"/>
<evidence type="ECO:0000256" key="1">
    <source>
        <dbReference type="SAM" id="MobiDB-lite"/>
    </source>
</evidence>
<dbReference type="InterPro" id="IPR025351">
    <property type="entry name" value="Pvc16_N"/>
</dbReference>
<sequence length="306" mass="30900">MIPQVDDLLKETVRSALAGSDVDVVLDAPTKEWAARRNAPTISLYLYDLREDPRRRSRGVIELRGDDGLVTRRMSPPPVFRLSYLVTAWTQRPEDEHRLLDTVLVRLLGLPTLPGYRPVGALADSGISAPLLVALPPPEDRGLADIWSALGGELKPSVDVAVIVPADVPVDDHIAPPVREGLLLDMAGTDGTGGTDAGVQRHVPPPATGDGAAAGGGDDRGGGGDGSSGGARGGRGGSGAGGRAGGTGRGGSGSGAGSARDADAPDGAAGTGDPGEDGAGTDGTAARGLGLDLGAQARRGRRRTSS</sequence>
<protein>
    <submittedName>
        <fullName evidence="3">Uncharacterized protein DUF4255</fullName>
    </submittedName>
</protein>
<feature type="compositionally biased region" description="Gly residues" evidence="1">
    <location>
        <begin position="223"/>
        <end position="256"/>
    </location>
</feature>